<organism evidence="1 2">
    <name type="scientific">Acinetobacter equi</name>
    <dbReference type="NCBI Taxonomy" id="1324350"/>
    <lineage>
        <taxon>Bacteria</taxon>
        <taxon>Pseudomonadati</taxon>
        <taxon>Pseudomonadota</taxon>
        <taxon>Gammaproteobacteria</taxon>
        <taxon>Moraxellales</taxon>
        <taxon>Moraxellaceae</taxon>
        <taxon>Acinetobacter</taxon>
    </lineage>
</organism>
<dbReference type="RefSeq" id="WP_054581061.1">
    <property type="nucleotide sequence ID" value="NZ_CP012808.1"/>
</dbReference>
<evidence type="ECO:0008006" key="3">
    <source>
        <dbReference type="Google" id="ProtNLM"/>
    </source>
</evidence>
<name>A0A0N9WCU6_9GAMM</name>
<accession>A0A0N9WCU6</accession>
<evidence type="ECO:0000313" key="1">
    <source>
        <dbReference type="EMBL" id="ALH95167.1"/>
    </source>
</evidence>
<dbReference type="Proteomes" id="UP000064939">
    <property type="component" value="Chromosome"/>
</dbReference>
<reference evidence="1 2" key="1">
    <citation type="journal article" date="2015" name="Int. J. Syst. Evol. Microbiol.">
        <title>Acinetobacter equi sp. nov. isolated from horse faeces.</title>
        <authorList>
            <person name="Poppel M.T."/>
            <person name="Skiebe E."/>
            <person name="Laue M."/>
            <person name="Bergmann H."/>
            <person name="Ebersberger I."/>
            <person name="Garn T."/>
            <person name="Fruth A."/>
            <person name="Baumgardt S."/>
            <person name="Busse H.J."/>
            <person name="Wilharm G."/>
        </authorList>
    </citation>
    <scope>NUCLEOTIDE SEQUENCE [LARGE SCALE GENOMIC DNA]</scope>
    <source>
        <strain evidence="1 2">114</strain>
    </source>
</reference>
<sequence>MNSWLIVIFICLFSNSLYAQIFEIQQGSDLYTAIIEVECEEDTCSGLGKVKLYSKENKKLIQNFESEDLYFYLNENQQPSVNVIQLYNEQSPLIFDDFNFDGSIDLAIRNGNMGSYGGPTYDVYVYHKNKKNFVLSEELSDLTYLNLGMFYTNHEQKRIITFNKSGCCFHVTEEYQVVPKKGLVLVKEFIEDATHAVGGDRVEVTERNLINGKWNETINYYPIDEYYEN</sequence>
<gene>
    <name evidence="1" type="ORF">AOY20_06250</name>
</gene>
<protein>
    <recommendedName>
        <fullName evidence="3">VCBS repeat-containing protein</fullName>
    </recommendedName>
</protein>
<dbReference type="InterPro" id="IPR058087">
    <property type="entry name" value="XAC2610_dom"/>
</dbReference>
<dbReference type="NCBIfam" id="NF047539">
    <property type="entry name" value="XAC2610_fam"/>
    <property type="match status" value="1"/>
</dbReference>
<dbReference type="AlphaFoldDB" id="A0A0N9WCU6"/>
<keyword evidence="2" id="KW-1185">Reference proteome</keyword>
<proteinExistence type="predicted"/>
<dbReference type="EMBL" id="CP012808">
    <property type="protein sequence ID" value="ALH95167.1"/>
    <property type="molecule type" value="Genomic_DNA"/>
</dbReference>
<dbReference type="KEGG" id="aei:AOY20_06250"/>
<evidence type="ECO:0000313" key="2">
    <source>
        <dbReference type="Proteomes" id="UP000064939"/>
    </source>
</evidence>
<dbReference type="OrthoDB" id="5993839at2"/>